<sequence>MFLSIGFADIPNDLLIQGNDAMIYEKYKDAIQTYESILELGHEHADLYYNLGNAYYRLHYIGQAIWAYSNALKISPRDTDFHHNLSVAKARRIDRIDMPEPFFLLQIYRDIKSNLTLQEWIVFGSLVLLFQALWVFGLQFGWIRGSMSQSILTGLIVVTLGIHVVAADKYFQDNRTNTGVVIANGVDAYSGPFYGENTLLFRINEGSFADIHQTQKDWVEIILIDGKKGWIPTESIRALK</sequence>
<dbReference type="EMBL" id="UINC01006795">
    <property type="protein sequence ID" value="SVA29675.1"/>
    <property type="molecule type" value="Genomic_DNA"/>
</dbReference>
<keyword evidence="1" id="KW-1133">Transmembrane helix</keyword>
<dbReference type="AlphaFoldDB" id="A0A381UNC9"/>
<name>A0A381UNC9_9ZZZZ</name>
<gene>
    <name evidence="2" type="ORF">METZ01_LOCUS82529</name>
</gene>
<evidence type="ECO:0000313" key="2">
    <source>
        <dbReference type="EMBL" id="SVA29675.1"/>
    </source>
</evidence>
<dbReference type="SUPFAM" id="SSF48452">
    <property type="entry name" value="TPR-like"/>
    <property type="match status" value="1"/>
</dbReference>
<dbReference type="PROSITE" id="PS50293">
    <property type="entry name" value="TPR_REGION"/>
    <property type="match status" value="1"/>
</dbReference>
<dbReference type="PROSITE" id="PS50005">
    <property type="entry name" value="TPR"/>
    <property type="match status" value="1"/>
</dbReference>
<feature type="transmembrane region" description="Helical" evidence="1">
    <location>
        <begin position="149"/>
        <end position="167"/>
    </location>
</feature>
<proteinExistence type="predicted"/>
<accession>A0A381UNC9</accession>
<keyword evidence="1" id="KW-0472">Membrane</keyword>
<dbReference type="Gene3D" id="1.25.40.10">
    <property type="entry name" value="Tetratricopeptide repeat domain"/>
    <property type="match status" value="1"/>
</dbReference>
<dbReference type="InterPro" id="IPR011990">
    <property type="entry name" value="TPR-like_helical_dom_sf"/>
</dbReference>
<reference evidence="2" key="1">
    <citation type="submission" date="2018-05" db="EMBL/GenBank/DDBJ databases">
        <authorList>
            <person name="Lanie J.A."/>
            <person name="Ng W.-L."/>
            <person name="Kazmierczak K.M."/>
            <person name="Andrzejewski T.M."/>
            <person name="Davidsen T.M."/>
            <person name="Wayne K.J."/>
            <person name="Tettelin H."/>
            <person name="Glass J.I."/>
            <person name="Rusch D."/>
            <person name="Podicherti R."/>
            <person name="Tsui H.-C.T."/>
            <person name="Winkler M.E."/>
        </authorList>
    </citation>
    <scope>NUCLEOTIDE SEQUENCE</scope>
</reference>
<evidence type="ECO:0000256" key="1">
    <source>
        <dbReference type="SAM" id="Phobius"/>
    </source>
</evidence>
<protein>
    <submittedName>
        <fullName evidence="2">Uncharacterized protein</fullName>
    </submittedName>
</protein>
<feature type="transmembrane region" description="Helical" evidence="1">
    <location>
        <begin position="120"/>
        <end position="143"/>
    </location>
</feature>
<dbReference type="InterPro" id="IPR019734">
    <property type="entry name" value="TPR_rpt"/>
</dbReference>
<dbReference type="SMART" id="SM00028">
    <property type="entry name" value="TPR"/>
    <property type="match status" value="2"/>
</dbReference>
<organism evidence="2">
    <name type="scientific">marine metagenome</name>
    <dbReference type="NCBI Taxonomy" id="408172"/>
    <lineage>
        <taxon>unclassified sequences</taxon>
        <taxon>metagenomes</taxon>
        <taxon>ecological metagenomes</taxon>
    </lineage>
</organism>
<keyword evidence="1" id="KW-0812">Transmembrane</keyword>